<dbReference type="InterPro" id="IPR038375">
    <property type="entry name" value="NDUFAF7_sf"/>
</dbReference>
<dbReference type="SUPFAM" id="SSF53335">
    <property type="entry name" value="S-adenosyl-L-methionine-dependent methyltransferases"/>
    <property type="match status" value="1"/>
</dbReference>
<reference evidence="3 4" key="1">
    <citation type="submission" date="2014-09" db="EMBL/GenBank/DDBJ databases">
        <authorList>
            <person name="Grob C."/>
            <person name="Taubert M."/>
            <person name="Howat A.M."/>
            <person name="Burns O.J."/>
            <person name="Dixon J.L."/>
            <person name="Chen Y."/>
            <person name="Murrell J.C."/>
        </authorList>
    </citation>
    <scope>NUCLEOTIDE SEQUENCE [LARGE SCALE GENOMIC DNA]</scope>
    <source>
        <strain evidence="3">L4</strain>
    </source>
</reference>
<dbReference type="InterPro" id="IPR003788">
    <property type="entry name" value="NDUFAF7"/>
</dbReference>
<name>A0A0A0BIX0_9GAMM</name>
<dbReference type="PANTHER" id="PTHR12049:SF7">
    <property type="entry name" value="PROTEIN ARGININE METHYLTRANSFERASE NDUFAF7, MITOCHONDRIAL"/>
    <property type="match status" value="1"/>
</dbReference>
<keyword evidence="1" id="KW-0489">Methyltransferase</keyword>
<evidence type="ECO:0000313" key="3">
    <source>
        <dbReference type="EMBL" id="KGM07916.1"/>
    </source>
</evidence>
<dbReference type="Proteomes" id="UP000029999">
    <property type="component" value="Unassembled WGS sequence"/>
</dbReference>
<comment type="caution">
    <text evidence="3">The sequence shown here is derived from an EMBL/GenBank/DDBJ whole genome shotgun (WGS) entry which is preliminary data.</text>
</comment>
<gene>
    <name evidence="3" type="ORF">LP43_0333</name>
</gene>
<organism evidence="3 4">
    <name type="scientific">Methylophaga thiooxydans</name>
    <dbReference type="NCBI Taxonomy" id="392484"/>
    <lineage>
        <taxon>Bacteria</taxon>
        <taxon>Pseudomonadati</taxon>
        <taxon>Pseudomonadota</taxon>
        <taxon>Gammaproteobacteria</taxon>
        <taxon>Thiotrichales</taxon>
        <taxon>Piscirickettsiaceae</taxon>
        <taxon>Methylophaga</taxon>
    </lineage>
</organism>
<dbReference type="GO" id="GO:0035243">
    <property type="term" value="F:protein-arginine omega-N symmetric methyltransferase activity"/>
    <property type="evidence" value="ECO:0007669"/>
    <property type="project" value="TreeGrafter"/>
</dbReference>
<sequence length="390" mass="43380">MNDTITIAADNMLAQQHSDQLKALITAEIEQQGGFISFADYMQRCLYQPGFGYYSAGSHKLGQGGDFTTAPEISPLFGYAVASQVHDALQQCTSKHILEFGAGSGQLAIAMLTQLESLNALPERYFILEISADLQARQQQLIEQQRPDLADRIEWIQTLPDAFNGVMLANEVCDAMPVHLLRLTTSGIFERGVSIENGNFIWQHKKLAHPRLIAFAERINKPSQAVDYLTEVNLNAIDWMQTAAASLQQGAIFIIDYGYPFNDYYAAERAQGTLRSYYRQQAIDDPLQLPGLQDISAHVDFTTLAETALEGGCHVAGFHEQGDFLVAGNITQIAAELEANSDALTWLQHSAALKQLLMPHVMGYQFKVLSLSKAIELLPRLQLQDRRYQL</sequence>
<evidence type="ECO:0000256" key="2">
    <source>
        <dbReference type="ARBA" id="ARBA00022679"/>
    </source>
</evidence>
<proteinExistence type="predicted"/>
<dbReference type="GO" id="GO:0032259">
    <property type="term" value="P:methylation"/>
    <property type="evidence" value="ECO:0007669"/>
    <property type="project" value="UniProtKB-KW"/>
</dbReference>
<dbReference type="AlphaFoldDB" id="A0A0A0BIX0"/>
<dbReference type="InterPro" id="IPR029063">
    <property type="entry name" value="SAM-dependent_MTases_sf"/>
</dbReference>
<accession>A0A0A0BIX0</accession>
<dbReference type="Gene3D" id="3.40.50.12710">
    <property type="match status" value="1"/>
</dbReference>
<protein>
    <recommendedName>
        <fullName evidence="5">SAM-dependent methyltransferase</fullName>
    </recommendedName>
</protein>
<dbReference type="STRING" id="392484.LP43_0333"/>
<dbReference type="Pfam" id="PF02636">
    <property type="entry name" value="Methyltransf_28"/>
    <property type="match status" value="1"/>
</dbReference>
<dbReference type="RefSeq" id="WP_281085093.1">
    <property type="nucleotide sequence ID" value="NZ_JRQD01000001.1"/>
</dbReference>
<evidence type="ECO:0008006" key="5">
    <source>
        <dbReference type="Google" id="ProtNLM"/>
    </source>
</evidence>
<keyword evidence="2" id="KW-0808">Transferase</keyword>
<evidence type="ECO:0000313" key="4">
    <source>
        <dbReference type="Proteomes" id="UP000029999"/>
    </source>
</evidence>
<dbReference type="PANTHER" id="PTHR12049">
    <property type="entry name" value="PROTEIN ARGININE METHYLTRANSFERASE NDUFAF7, MITOCHONDRIAL"/>
    <property type="match status" value="1"/>
</dbReference>
<evidence type="ECO:0000256" key="1">
    <source>
        <dbReference type="ARBA" id="ARBA00022603"/>
    </source>
</evidence>
<dbReference type="EMBL" id="JRQD01000001">
    <property type="protein sequence ID" value="KGM07916.1"/>
    <property type="molecule type" value="Genomic_DNA"/>
</dbReference>